<dbReference type="Proteomes" id="UP000195975">
    <property type="component" value="Unassembled WGS sequence"/>
</dbReference>
<name>A0A9Q5SSI1_9BACT</name>
<comment type="caution">
    <text evidence="1">The sequence shown here is derived from an EMBL/GenBank/DDBJ whole genome shotgun (WGS) entry which is preliminary data.</text>
</comment>
<protein>
    <submittedName>
        <fullName evidence="1">Uncharacterized protein</fullName>
    </submittedName>
</protein>
<organism evidence="1 2">
    <name type="scientific">Parabacteroides johnsonii</name>
    <dbReference type="NCBI Taxonomy" id="387661"/>
    <lineage>
        <taxon>Bacteria</taxon>
        <taxon>Pseudomonadati</taxon>
        <taxon>Bacteroidota</taxon>
        <taxon>Bacteroidia</taxon>
        <taxon>Bacteroidales</taxon>
        <taxon>Tannerellaceae</taxon>
        <taxon>Parabacteroides</taxon>
    </lineage>
</organism>
<accession>A0A9Q5SSI1</accession>
<gene>
    <name evidence="1" type="ORF">B5F96_08030</name>
</gene>
<proteinExistence type="predicted"/>
<sequence>MEKELLNGALFLCQKFGGFIPITYLCDKKNELAAHVRLGNSSVYFNSETQLLSSMAGRTLRGMLSTADYKDGKALKSCHTEFVHIYGAAFFT</sequence>
<dbReference type="EMBL" id="NFIJ01000006">
    <property type="protein sequence ID" value="OUO05647.1"/>
    <property type="molecule type" value="Genomic_DNA"/>
</dbReference>
<reference evidence="2" key="1">
    <citation type="submission" date="2017-04" db="EMBL/GenBank/DDBJ databases">
        <title>Function of individual gut microbiota members based on whole genome sequencing of pure cultures obtained from chicken caecum.</title>
        <authorList>
            <person name="Medvecky M."/>
            <person name="Cejkova D."/>
            <person name="Polansky O."/>
            <person name="Karasova D."/>
            <person name="Kubasova T."/>
            <person name="Cizek A."/>
            <person name="Rychlik I."/>
        </authorList>
    </citation>
    <scope>NUCLEOTIDE SEQUENCE [LARGE SCALE GENOMIC DNA]</scope>
    <source>
        <strain evidence="2">An42</strain>
    </source>
</reference>
<evidence type="ECO:0000313" key="1">
    <source>
        <dbReference type="EMBL" id="OUO05647.1"/>
    </source>
</evidence>
<dbReference type="AlphaFoldDB" id="A0A9Q5SSI1"/>
<evidence type="ECO:0000313" key="2">
    <source>
        <dbReference type="Proteomes" id="UP000195975"/>
    </source>
</evidence>